<sequence>MSFGGWLAQEALHTVSQGALLWAARTECPPCTCKPSLVCGTGQEALRLDCPASTGAWPLSAVLLALVCGVGAGAALGRLLVPAAPIQTTRRVERLEEEEARHPLATLGLDEGDFVLIRYQVGPPPFGTGILTPDGHGYVEAITTGGIDVAGFCVPAGGAAGGASAATGADQVYRFRALPLPAAVAEAASTTRASLGLAPGPPVALNTAGRVIIGVGVAAAAPAAGGAAGGPAAGGLAGLAAALGGGAPGVGEAAAGGVAGGALVPAPAPAAAAPGGALAPMATAPAVGAPPAAGPAAGAAPAAAPPGALTGAPVAPGLGAGGLANALAAVAAAPGGDARMQAVILDPQGVRYIDFRAAVLRMHELPWADWPLKGTPLGRHLKWKAEAYLDEEDLGVDVHLLCCRLLEYSVVYDQVHATNLASVELVGRALQTQEELYRDRFAPSSEHGNDAALLSGVQDAGGIICMAPALRDWLAAEKSREAAIAKERRKDRVRAATNALNSLYGFESSPTAPAHGGQRQAIMHIENSIRELGPPPPEFTDNRAAQDGALRELLSCAKLCGSGAASPSPCVRDRVAWPAGSAAPVDLIDLVQPQDRAWLEGWRSHMLRDRRAAEALAQSACPRGPYCDPSLVRDASMYGEFLSQMYQRQMATFAEEMGLIDLDFDPSTRVAPMVTVLPMGFSWALHFCQSAARAVLAASGRERVMAAPDGQPGVVVTGPVSVGVGAYVDNILAFGADKSAVDRVMAQLVSAFRARGLPVHEIEPAALGADFLVLSLKHGSGDVRRAVLGHVAWTSMMRREALAVLQRVYSFVAAYGERQGRIWPSAAKELVTIRDLLPLLSCDLASSWHRAMTASDASPFGLGVMRRRAPRPACAAIGRCSERWRFKVEGGHQARLRSLREGGLDQLSPVRENAAIADFLPTSERLKSDIQHDSPAGFPVCPPPSGALKDRCVRQARRDDPRRELMGLRVDPRAELAGQHEDPYYSMGQHGDPYEELTGVNEVLVQSPSGATWAHAAAVLGDPWEMDETPGHITREGAWSSVSAQSVSTGANVLYLEGGGALVTSHRHQLRSLGAHGARLVALVDNLPLALACAKGGARSLHLRSCLNQLCALSLATGSKLFVRWIASERDPADALSRGKLGWFNGHRQLSHARARHGRRGARAAVRAPARGAGHAAADGACALSPDAPPREAGVGCGARADTCGLFDAPGAAGGAADHGGPLSPAPADVHRVLLRPAADWGNLGELDNLLAEYFTSRCISGAAASVGSQTVAALAHCTLGLPRQVSSLLLRASRAMQAWRRMFALAAAALGISQLRPHLCGMRRGGVSDDLLTQRRCAKETALLRELQGVHPDVYAFGDLVAQQLIPAGLAPSVLSGPAAVSRGSLCRRRVVLGLFSGSGHFTAAARRLGLSALGLDVRHSPLEDHLCRDFERVVTGWLRSRAVAAVFFGAPCTTWSRALRKPLRTRSQATGIDGLSTSEASRLAAGNASFYFACRVIRLCCMLNMPALLENPTSSLMWHAEPLAPLIISKNARACDFDQCQFGTSWKKRARIVAWQTGPLLGLDRLCQGRRGICSRTGDRRAILTGQAPEGCKYTALAAAYPAGLSMVLARIVRDAVLQRPRRTYWHFAQKDTARPWHLFLWGERCPCRARACAQARLLCAQRLSEKREALSRWEQALARREAAVAARERAVEAWLEGRAGKWAEQRGRGAGCAAGISSGCKPIHERSNEQVMVLAGARRRFGCGSRHTPAARAAEALFEAFSGPVDKPEAVAAAKGGAAGNPATQGLSRQWSGGEPLHRVLGAQRSSASQMPWNLDDLEDDDEFAEVDPSMQEHLHNMQTPDMRFQHTETLDSLAEEPLEPLEPYTFPDPRPGKTPMIFLKIEGVLAPQDSAIADEQLSQLKRIVDASKAQIVLTSGDRSVKSVRQAAEALEGAGIVGLIGMTDSLEAEYDGSDLAELRVNEIGTYLEEKEDYIDEDHWVALDDCGLDTETEDGVKHTVQTDRLKGLTATDADAAISLLTAAAPA</sequence>
<protein>
    <submittedName>
        <fullName evidence="2">Uncharacterized protein</fullName>
    </submittedName>
</protein>
<evidence type="ECO:0000313" key="2">
    <source>
        <dbReference type="EMBL" id="CAK0815458.1"/>
    </source>
</evidence>
<feature type="region of interest" description="Disordered" evidence="1">
    <location>
        <begin position="1775"/>
        <end position="1797"/>
    </location>
</feature>
<evidence type="ECO:0000313" key="3">
    <source>
        <dbReference type="Proteomes" id="UP001189429"/>
    </source>
</evidence>
<keyword evidence="3" id="KW-1185">Reference proteome</keyword>
<dbReference type="EMBL" id="CAUYUJ010005914">
    <property type="protein sequence ID" value="CAK0815458.1"/>
    <property type="molecule type" value="Genomic_DNA"/>
</dbReference>
<dbReference type="Pfam" id="PF18143">
    <property type="entry name" value="HAD_SAK_2"/>
    <property type="match status" value="1"/>
</dbReference>
<reference evidence="2" key="1">
    <citation type="submission" date="2023-10" db="EMBL/GenBank/DDBJ databases">
        <authorList>
            <person name="Chen Y."/>
            <person name="Shah S."/>
            <person name="Dougan E. K."/>
            <person name="Thang M."/>
            <person name="Chan C."/>
        </authorList>
    </citation>
    <scope>NUCLEOTIDE SEQUENCE [LARGE SCALE GENOMIC DNA]</scope>
</reference>
<evidence type="ECO:0000256" key="1">
    <source>
        <dbReference type="SAM" id="MobiDB-lite"/>
    </source>
</evidence>
<gene>
    <name evidence="2" type="ORF">PCOR1329_LOCUS18739</name>
</gene>
<organism evidence="2 3">
    <name type="scientific">Prorocentrum cordatum</name>
    <dbReference type="NCBI Taxonomy" id="2364126"/>
    <lineage>
        <taxon>Eukaryota</taxon>
        <taxon>Sar</taxon>
        <taxon>Alveolata</taxon>
        <taxon>Dinophyceae</taxon>
        <taxon>Prorocentrales</taxon>
        <taxon>Prorocentraceae</taxon>
        <taxon>Prorocentrum</taxon>
    </lineage>
</organism>
<dbReference type="Proteomes" id="UP001189429">
    <property type="component" value="Unassembled WGS sequence"/>
</dbReference>
<proteinExistence type="predicted"/>
<name>A0ABN9RCZ9_9DINO</name>
<comment type="caution">
    <text evidence="2">The sequence shown here is derived from an EMBL/GenBank/DDBJ whole genome shotgun (WGS) entry which is preliminary data.</text>
</comment>
<feature type="compositionally biased region" description="Low complexity" evidence="1">
    <location>
        <begin position="1775"/>
        <end position="1786"/>
    </location>
</feature>
<accession>A0ABN9RCZ9</accession>